<evidence type="ECO:0000256" key="1">
    <source>
        <dbReference type="SAM" id="Coils"/>
    </source>
</evidence>
<organism evidence="3 4">
    <name type="scientific">Phaseolus vulgaris</name>
    <name type="common">Kidney bean</name>
    <name type="synonym">French bean</name>
    <dbReference type="NCBI Taxonomy" id="3885"/>
    <lineage>
        <taxon>Eukaryota</taxon>
        <taxon>Viridiplantae</taxon>
        <taxon>Streptophyta</taxon>
        <taxon>Embryophyta</taxon>
        <taxon>Tracheophyta</taxon>
        <taxon>Spermatophyta</taxon>
        <taxon>Magnoliopsida</taxon>
        <taxon>eudicotyledons</taxon>
        <taxon>Gunneridae</taxon>
        <taxon>Pentapetalae</taxon>
        <taxon>rosids</taxon>
        <taxon>fabids</taxon>
        <taxon>Fabales</taxon>
        <taxon>Fabaceae</taxon>
        <taxon>Papilionoideae</taxon>
        <taxon>50 kb inversion clade</taxon>
        <taxon>NPAAA clade</taxon>
        <taxon>indigoferoid/millettioid clade</taxon>
        <taxon>Phaseoleae</taxon>
        <taxon>Phaseolus</taxon>
    </lineage>
</organism>
<dbReference type="AlphaFoldDB" id="V7C8A8"/>
<feature type="compositionally biased region" description="Basic and acidic residues" evidence="2">
    <location>
        <begin position="107"/>
        <end position="133"/>
    </location>
</feature>
<sequence>MTIETEIEYVESQLRIGHHIKDTFEEMQQQNRKLWQHWDQLLQHCEQLPQQRNQRQHAKAKQLRKQILQDMTAITQLNQSISSMRHTLRVLYNKMHIHSSTKVNSSTKEDSEEHDKKDKILDGENSTDEGKTLEKEMEEVVERNLEIQELVKEHLKRDDEKEDALKKSENKIEALNKREALLKSRLEALDKMQMEAGLFSRY</sequence>
<evidence type="ECO:0000313" key="3">
    <source>
        <dbReference type="EMBL" id="ESW25131.1"/>
    </source>
</evidence>
<dbReference type="Proteomes" id="UP000000226">
    <property type="component" value="Chromosome 3"/>
</dbReference>
<evidence type="ECO:0000313" key="4">
    <source>
        <dbReference type="Proteomes" id="UP000000226"/>
    </source>
</evidence>
<keyword evidence="4" id="KW-1185">Reference proteome</keyword>
<reference evidence="4" key="1">
    <citation type="journal article" date="2014" name="Nat. Genet.">
        <title>A reference genome for common bean and genome-wide analysis of dual domestications.</title>
        <authorList>
            <person name="Schmutz J."/>
            <person name="McClean P.E."/>
            <person name="Mamidi S."/>
            <person name="Wu G.A."/>
            <person name="Cannon S.B."/>
            <person name="Grimwood J."/>
            <person name="Jenkins J."/>
            <person name="Shu S."/>
            <person name="Song Q."/>
            <person name="Chavarro C."/>
            <person name="Torres-Torres M."/>
            <person name="Geffroy V."/>
            <person name="Moghaddam S.M."/>
            <person name="Gao D."/>
            <person name="Abernathy B."/>
            <person name="Barry K."/>
            <person name="Blair M."/>
            <person name="Brick M.A."/>
            <person name="Chovatia M."/>
            <person name="Gepts P."/>
            <person name="Goodstein D.M."/>
            <person name="Gonzales M."/>
            <person name="Hellsten U."/>
            <person name="Hyten D.L."/>
            <person name="Jia G."/>
            <person name="Kelly J.D."/>
            <person name="Kudrna D."/>
            <person name="Lee R."/>
            <person name="Richard M.M."/>
            <person name="Miklas P.N."/>
            <person name="Osorno J.M."/>
            <person name="Rodrigues J."/>
            <person name="Thareau V."/>
            <person name="Urrea C.A."/>
            <person name="Wang M."/>
            <person name="Yu Y."/>
            <person name="Zhang M."/>
            <person name="Wing R.A."/>
            <person name="Cregan P.B."/>
            <person name="Rokhsar D.S."/>
            <person name="Jackson S.A."/>
        </authorList>
    </citation>
    <scope>NUCLEOTIDE SEQUENCE [LARGE SCALE GENOMIC DNA]</scope>
    <source>
        <strain evidence="4">cv. G19833</strain>
    </source>
</reference>
<dbReference type="EMBL" id="CM002290">
    <property type="protein sequence ID" value="ESW25131.1"/>
    <property type="molecule type" value="Genomic_DNA"/>
</dbReference>
<name>V7C8A8_PHAVU</name>
<keyword evidence="1" id="KW-0175">Coiled coil</keyword>
<protein>
    <submittedName>
        <fullName evidence="3">Uncharacterized protein</fullName>
    </submittedName>
</protein>
<dbReference type="Gramene" id="ESW25131">
    <property type="protein sequence ID" value="ESW25131"/>
    <property type="gene ID" value="PHAVU_003G009900g"/>
</dbReference>
<proteinExistence type="predicted"/>
<accession>V7C8A8</accession>
<gene>
    <name evidence="3" type="ORF">PHAVU_003G009900g</name>
</gene>
<feature type="region of interest" description="Disordered" evidence="2">
    <location>
        <begin position="100"/>
        <end position="133"/>
    </location>
</feature>
<feature type="coiled-coil region" evidence="1">
    <location>
        <begin position="133"/>
        <end position="192"/>
    </location>
</feature>
<evidence type="ECO:0000256" key="2">
    <source>
        <dbReference type="SAM" id="MobiDB-lite"/>
    </source>
</evidence>